<dbReference type="InterPro" id="IPR043136">
    <property type="entry name" value="B30.2/SPRY_sf"/>
</dbReference>
<evidence type="ECO:0000313" key="3">
    <source>
        <dbReference type="Proteomes" id="UP000023152"/>
    </source>
</evidence>
<feature type="region of interest" description="Disordered" evidence="1">
    <location>
        <begin position="1"/>
        <end position="74"/>
    </location>
</feature>
<comment type="caution">
    <text evidence="2">The sequence shown here is derived from an EMBL/GenBank/DDBJ whole genome shotgun (WGS) entry which is preliminary data.</text>
</comment>
<proteinExistence type="predicted"/>
<keyword evidence="3" id="KW-1185">Reference proteome</keyword>
<dbReference type="EMBL" id="ASPP01006503">
    <property type="protein sequence ID" value="ETO28732.1"/>
    <property type="molecule type" value="Genomic_DNA"/>
</dbReference>
<feature type="region of interest" description="Disordered" evidence="1">
    <location>
        <begin position="200"/>
        <end position="230"/>
    </location>
</feature>
<dbReference type="Proteomes" id="UP000023152">
    <property type="component" value="Unassembled WGS sequence"/>
</dbReference>
<dbReference type="OrthoDB" id="2019917at2759"/>
<protein>
    <submittedName>
        <fullName evidence="2">Uncharacterized protein</fullName>
    </submittedName>
</protein>
<organism evidence="2 3">
    <name type="scientific">Reticulomyxa filosa</name>
    <dbReference type="NCBI Taxonomy" id="46433"/>
    <lineage>
        <taxon>Eukaryota</taxon>
        <taxon>Sar</taxon>
        <taxon>Rhizaria</taxon>
        <taxon>Retaria</taxon>
        <taxon>Foraminifera</taxon>
        <taxon>Monothalamids</taxon>
        <taxon>Reticulomyxidae</taxon>
        <taxon>Reticulomyxa</taxon>
    </lineage>
</organism>
<evidence type="ECO:0000256" key="1">
    <source>
        <dbReference type="SAM" id="MobiDB-lite"/>
    </source>
</evidence>
<name>X6NTW2_RETFI</name>
<gene>
    <name evidence="2" type="ORF">RFI_08397</name>
</gene>
<reference evidence="2 3" key="1">
    <citation type="journal article" date="2013" name="Curr. Biol.">
        <title>The Genome of the Foraminiferan Reticulomyxa filosa.</title>
        <authorList>
            <person name="Glockner G."/>
            <person name="Hulsmann N."/>
            <person name="Schleicher M."/>
            <person name="Noegel A.A."/>
            <person name="Eichinger L."/>
            <person name="Gallinger C."/>
            <person name="Pawlowski J."/>
            <person name="Sierra R."/>
            <person name="Euteneuer U."/>
            <person name="Pillet L."/>
            <person name="Moustafa A."/>
            <person name="Platzer M."/>
            <person name="Groth M."/>
            <person name="Szafranski K."/>
            <person name="Schliwa M."/>
        </authorList>
    </citation>
    <scope>NUCLEOTIDE SEQUENCE [LARGE SCALE GENOMIC DNA]</scope>
</reference>
<dbReference type="AlphaFoldDB" id="X6NTW2"/>
<feature type="compositionally biased region" description="Acidic residues" evidence="1">
    <location>
        <begin position="209"/>
        <end position="223"/>
    </location>
</feature>
<feature type="non-terminal residue" evidence="2">
    <location>
        <position position="1"/>
    </location>
</feature>
<feature type="compositionally biased region" description="Polar residues" evidence="1">
    <location>
        <begin position="64"/>
        <end position="74"/>
    </location>
</feature>
<feature type="compositionally biased region" description="Basic and acidic residues" evidence="1">
    <location>
        <begin position="38"/>
        <end position="48"/>
    </location>
</feature>
<sequence length="420" mass="48215">HARARAHAREHGRDDEHGREDENGNNDEEREPELVLESLREFVSKLPEDVSQVAGQKSAHKQAPRSTPQSVSSLPSIKTVFDDRDQEGKHMFRRQLEWDDPYFADKSTYRNRQLLNDMPSFAHRRNVLLFVMYVPSRGMLEVYIIARKKRLCAVTVFPKCKLIYTYNWNTSPPWPYILLQQEDGTLYKLMINSEVLNTKASNKSPYNGNDDDDDDDGNDDGGDGDNVQNKKNIHENLKQFSVRLKEEWEYYSTLYFKHVARTFLFYCLHDNGIHLAKSSSQYKRKGFHTAVGKFVASMQHAHSNDIQAIQWFIHVNECDGSLSIGVVQDTPDLSVNVTQHQYFDFSETPQGFSLSLSLFPSSLNIAATPKKKKKKYSQNIYYNIATGWGYECSGTMKHNGHMAKYGSRYGTGDTITVVLN</sequence>
<feature type="compositionally biased region" description="Basic and acidic residues" evidence="1">
    <location>
        <begin position="7"/>
        <end position="22"/>
    </location>
</feature>
<dbReference type="Gene3D" id="2.60.120.920">
    <property type="match status" value="1"/>
</dbReference>
<evidence type="ECO:0000313" key="2">
    <source>
        <dbReference type="EMBL" id="ETO28732.1"/>
    </source>
</evidence>
<accession>X6NTW2</accession>